<sequence>MCPSHGTVNDFPFPKAGQCDQTLSRSCQEGRRALHITEEGVMNLQMQSGSVETHWGSYCGVLGKSSDFHRSLLSLAVWEGNTTSHESFSSFIPLAVAVTDSSVGTLWGGVSRAGFPLLGRWDLVKCALLCSVTGEEDPDSVGWGFGSGTTPLFVRENI</sequence>
<dbReference type="EMBL" id="JAUPFM010000003">
    <property type="protein sequence ID" value="KAK2856404.1"/>
    <property type="molecule type" value="Genomic_DNA"/>
</dbReference>
<gene>
    <name evidence="1" type="ORF">Q5P01_005139</name>
</gene>
<protein>
    <submittedName>
        <fullName evidence="1">Uncharacterized protein</fullName>
    </submittedName>
</protein>
<dbReference type="AlphaFoldDB" id="A0AA88SZ53"/>
<evidence type="ECO:0000313" key="2">
    <source>
        <dbReference type="Proteomes" id="UP001187415"/>
    </source>
</evidence>
<keyword evidence="2" id="KW-1185">Reference proteome</keyword>
<dbReference type="Proteomes" id="UP001187415">
    <property type="component" value="Unassembled WGS sequence"/>
</dbReference>
<organism evidence="1 2">
    <name type="scientific">Channa striata</name>
    <name type="common">Snakehead murrel</name>
    <name type="synonym">Ophicephalus striatus</name>
    <dbReference type="NCBI Taxonomy" id="64152"/>
    <lineage>
        <taxon>Eukaryota</taxon>
        <taxon>Metazoa</taxon>
        <taxon>Chordata</taxon>
        <taxon>Craniata</taxon>
        <taxon>Vertebrata</taxon>
        <taxon>Euteleostomi</taxon>
        <taxon>Actinopterygii</taxon>
        <taxon>Neopterygii</taxon>
        <taxon>Teleostei</taxon>
        <taxon>Neoteleostei</taxon>
        <taxon>Acanthomorphata</taxon>
        <taxon>Anabantaria</taxon>
        <taxon>Anabantiformes</taxon>
        <taxon>Channoidei</taxon>
        <taxon>Channidae</taxon>
        <taxon>Channa</taxon>
    </lineage>
</organism>
<evidence type="ECO:0000313" key="1">
    <source>
        <dbReference type="EMBL" id="KAK2856404.1"/>
    </source>
</evidence>
<name>A0AA88SZ53_CHASR</name>
<proteinExistence type="predicted"/>
<comment type="caution">
    <text evidence="1">The sequence shown here is derived from an EMBL/GenBank/DDBJ whole genome shotgun (WGS) entry which is preliminary data.</text>
</comment>
<reference evidence="1" key="1">
    <citation type="submission" date="2023-07" db="EMBL/GenBank/DDBJ databases">
        <title>Chromosome-level Genome Assembly of Striped Snakehead (Channa striata).</title>
        <authorList>
            <person name="Liu H."/>
        </authorList>
    </citation>
    <scope>NUCLEOTIDE SEQUENCE</scope>
    <source>
        <strain evidence="1">Gz</strain>
        <tissue evidence="1">Muscle</tissue>
    </source>
</reference>
<accession>A0AA88SZ53</accession>